<feature type="transmembrane region" description="Helical" evidence="9">
    <location>
        <begin position="67"/>
        <end position="85"/>
    </location>
</feature>
<dbReference type="AlphaFoldDB" id="A0A014NZ33"/>
<evidence type="ECO:0000256" key="2">
    <source>
        <dbReference type="ARBA" id="ARBA00022475"/>
    </source>
</evidence>
<evidence type="ECO:0000256" key="4">
    <source>
        <dbReference type="ARBA" id="ARBA00022692"/>
    </source>
</evidence>
<feature type="transmembrane region" description="Helical" evidence="9">
    <location>
        <begin position="334"/>
        <end position="352"/>
    </location>
</feature>
<dbReference type="PATRIC" id="fig|1457173.3.peg.2902"/>
<dbReference type="STRING" id="225991.MA05_07205"/>
<evidence type="ECO:0000313" key="11">
    <source>
        <dbReference type="EMBL" id="EXU79165.1"/>
    </source>
</evidence>
<feature type="transmembrane region" description="Helical" evidence="9">
    <location>
        <begin position="272"/>
        <end position="294"/>
    </location>
</feature>
<keyword evidence="6 9" id="KW-0472">Membrane</keyword>
<feature type="transmembrane region" description="Helical" evidence="9">
    <location>
        <begin position="306"/>
        <end position="328"/>
    </location>
</feature>
<feature type="transmembrane region" description="Helical" evidence="9">
    <location>
        <begin position="364"/>
        <end position="388"/>
    </location>
</feature>
<sequence>MEFIANNMAPIMFAGLICFLLLGFPVAFSLGACGLFFAVVGIELGVLPEALMQALPLRIYGIMQNETLLAIPFFTLMGLILERSGMAEDLLDTVGQLFGPIRGGVAIAVILVGAMLAATTGVVAASVISMGLISLPIMLRYGYDRRIASGVIAASGTLAQIIPPSLVLIILADQLGRSVGDLYKGAFVPGFMLVGFYMLMIFAIAIFKPAMVPALPPEARSLKEKDGSSGLTSLLLLTILCVGVSVFAAHNMETIHTWFTGEVVEKVAKDETIVFAMCFGVALAFVAASINRVTGLGLLSHVAEKVTFVLIPPLLLIFLVLGTIFLGIATPTEGGAMGALGAMILAVSRKRLSYQLLRQALVGTTKLSCFVLFILIGATVFGLTFQGVDGPLWVEHLLADLPGGQLGFLILVNVMVFFLAFFLDFFELSFIVVPLLAPVADKLGIDLIWFGVLLAVNMQTSFMHPPFGFALFFLRSVAPDKEYTDKVTKKRIAPVTTMQIYKGAIPFLCIQLLMVGLIIAFPGLVSSGLDEKVDYDLDAIREQMESSMPAPIDFDNPYMEQGSGTGSAPAEDDPLKALQDSLK</sequence>
<keyword evidence="12" id="KW-1185">Reference proteome</keyword>
<reference evidence="11 12" key="1">
    <citation type="submission" date="2014-01" db="EMBL/GenBank/DDBJ databases">
        <title>Interspecies Systems Biology Uncovers Metabolites Affecting C. elegans Gene Expression and Life History Traits.</title>
        <authorList>
            <person name="Watson E."/>
            <person name="Macneil L.T."/>
            <person name="Ritter A.D."/>
            <person name="Yilmaz L.S."/>
            <person name="Rosebrock A.P."/>
            <person name="Caudy A.A."/>
            <person name="Walhout A.J."/>
        </authorList>
    </citation>
    <scope>NUCLEOTIDE SEQUENCE [LARGE SCALE GENOMIC DNA]</scope>
    <source>
        <strain evidence="11 12">DA1877</strain>
    </source>
</reference>
<feature type="region of interest" description="Disordered" evidence="8">
    <location>
        <begin position="548"/>
        <end position="583"/>
    </location>
</feature>
<evidence type="ECO:0000259" key="10">
    <source>
        <dbReference type="Pfam" id="PF06808"/>
    </source>
</evidence>
<feature type="domain" description="TRAP C4-dicarboxylate transport system permease DctM subunit" evidence="10">
    <location>
        <begin position="14"/>
        <end position="524"/>
    </location>
</feature>
<dbReference type="GO" id="GO:0005886">
    <property type="term" value="C:plasma membrane"/>
    <property type="evidence" value="ECO:0007669"/>
    <property type="project" value="UniProtKB-SubCell"/>
</dbReference>
<feature type="transmembrane region" description="Helical" evidence="9">
    <location>
        <begin position="191"/>
        <end position="210"/>
    </location>
</feature>
<keyword evidence="5 9" id="KW-1133">Transmembrane helix</keyword>
<dbReference type="InterPro" id="IPR010656">
    <property type="entry name" value="DctM"/>
</dbReference>
<feature type="transmembrane region" description="Helical" evidence="9">
    <location>
        <begin position="105"/>
        <end position="135"/>
    </location>
</feature>
<keyword evidence="7" id="KW-0813">Transport</keyword>
<evidence type="ECO:0000256" key="6">
    <source>
        <dbReference type="ARBA" id="ARBA00023136"/>
    </source>
</evidence>
<gene>
    <name evidence="11" type="ORF">AX13_06100</name>
</gene>
<protein>
    <submittedName>
        <fullName evidence="11">C4-dicarboxylate ABC transporter</fullName>
    </submittedName>
</protein>
<evidence type="ECO:0000256" key="5">
    <source>
        <dbReference type="ARBA" id="ARBA00022989"/>
    </source>
</evidence>
<dbReference type="Pfam" id="PF06808">
    <property type="entry name" value="DctM"/>
    <property type="match status" value="1"/>
</dbReference>
<keyword evidence="2" id="KW-1003">Cell membrane</keyword>
<dbReference type="EMBL" id="JBOK01000019">
    <property type="protein sequence ID" value="EXU79165.1"/>
    <property type="molecule type" value="Genomic_DNA"/>
</dbReference>
<evidence type="ECO:0000313" key="12">
    <source>
        <dbReference type="Proteomes" id="UP000020766"/>
    </source>
</evidence>
<feature type="transmembrane region" description="Helical" evidence="9">
    <location>
        <begin position="231"/>
        <end position="252"/>
    </location>
</feature>
<dbReference type="GO" id="GO:0022857">
    <property type="term" value="F:transmembrane transporter activity"/>
    <property type="evidence" value="ECO:0007669"/>
    <property type="project" value="UniProtKB-UniRule"/>
</dbReference>
<comment type="subcellular location">
    <subcellularLocation>
        <location evidence="1 7">Cell inner membrane</location>
        <topology evidence="1 7">Multi-pass membrane protein</topology>
    </subcellularLocation>
</comment>
<evidence type="ECO:0000256" key="1">
    <source>
        <dbReference type="ARBA" id="ARBA00004429"/>
    </source>
</evidence>
<feature type="transmembrane region" description="Helical" evidence="9">
    <location>
        <begin position="504"/>
        <end position="525"/>
    </location>
</feature>
<comment type="function">
    <text evidence="7">Part of the tripartite ATP-independent periplasmic (TRAP) transport system.</text>
</comment>
<organism evidence="11 12">
    <name type="scientific">Comamonas aquatica DA1877</name>
    <dbReference type="NCBI Taxonomy" id="1457173"/>
    <lineage>
        <taxon>Bacteria</taxon>
        <taxon>Pseudomonadati</taxon>
        <taxon>Pseudomonadota</taxon>
        <taxon>Betaproteobacteria</taxon>
        <taxon>Burkholderiales</taxon>
        <taxon>Comamonadaceae</taxon>
        <taxon>Comamonas</taxon>
    </lineage>
</organism>
<dbReference type="Proteomes" id="UP000020766">
    <property type="component" value="Unassembled WGS sequence"/>
</dbReference>
<feature type="transmembrane region" description="Helical" evidence="9">
    <location>
        <begin position="448"/>
        <end position="474"/>
    </location>
</feature>
<accession>A0A014NZ33</accession>
<keyword evidence="4 9" id="KW-0812">Transmembrane</keyword>
<keyword evidence="3 7" id="KW-0997">Cell inner membrane</keyword>
<feature type="transmembrane region" description="Helical" evidence="9">
    <location>
        <begin position="147"/>
        <end position="171"/>
    </location>
</feature>
<evidence type="ECO:0000256" key="8">
    <source>
        <dbReference type="SAM" id="MobiDB-lite"/>
    </source>
</evidence>
<evidence type="ECO:0000256" key="7">
    <source>
        <dbReference type="RuleBase" id="RU369079"/>
    </source>
</evidence>
<evidence type="ECO:0000256" key="9">
    <source>
        <dbReference type="SAM" id="Phobius"/>
    </source>
</evidence>
<dbReference type="PANTHER" id="PTHR33362">
    <property type="entry name" value="SIALIC ACID TRAP TRANSPORTER PERMEASE PROTEIN SIAT-RELATED"/>
    <property type="match status" value="1"/>
</dbReference>
<dbReference type="InterPro" id="IPR004681">
    <property type="entry name" value="TRAP_DctM"/>
</dbReference>
<dbReference type="RefSeq" id="WP_043385809.1">
    <property type="nucleotide sequence ID" value="NZ_JBOK01000019.1"/>
</dbReference>
<comment type="caution">
    <text evidence="11">The sequence shown here is derived from an EMBL/GenBank/DDBJ whole genome shotgun (WGS) entry which is preliminary data.</text>
</comment>
<proteinExistence type="predicted"/>
<feature type="transmembrane region" description="Helical" evidence="9">
    <location>
        <begin position="408"/>
        <end position="436"/>
    </location>
</feature>
<name>A0A014NZ33_9BURK</name>
<dbReference type="PANTHER" id="PTHR33362:SF7">
    <property type="entry name" value="SLL1103 PROTEIN"/>
    <property type="match status" value="1"/>
</dbReference>
<evidence type="ECO:0000256" key="3">
    <source>
        <dbReference type="ARBA" id="ARBA00022519"/>
    </source>
</evidence>
<feature type="transmembrane region" description="Helical" evidence="9">
    <location>
        <begin position="7"/>
        <end position="28"/>
    </location>
</feature>